<organism evidence="1 2">
    <name type="scientific">Dermatophagoides pteronyssinus</name>
    <name type="common">European house dust mite</name>
    <dbReference type="NCBI Taxonomy" id="6956"/>
    <lineage>
        <taxon>Eukaryota</taxon>
        <taxon>Metazoa</taxon>
        <taxon>Ecdysozoa</taxon>
        <taxon>Arthropoda</taxon>
        <taxon>Chelicerata</taxon>
        <taxon>Arachnida</taxon>
        <taxon>Acari</taxon>
        <taxon>Acariformes</taxon>
        <taxon>Sarcoptiformes</taxon>
        <taxon>Astigmata</taxon>
        <taxon>Psoroptidia</taxon>
        <taxon>Analgoidea</taxon>
        <taxon>Pyroglyphidae</taxon>
        <taxon>Dermatophagoidinae</taxon>
        <taxon>Dermatophagoides</taxon>
    </lineage>
</organism>
<name>A0ABQ8J9E0_DERPT</name>
<reference evidence="1 2" key="1">
    <citation type="journal article" date="2018" name="J. Allergy Clin. Immunol.">
        <title>High-quality assembly of Dermatophagoides pteronyssinus genome and transcriptome reveals a wide range of novel allergens.</title>
        <authorList>
            <person name="Liu X.Y."/>
            <person name="Yang K.Y."/>
            <person name="Wang M.Q."/>
            <person name="Kwok J.S."/>
            <person name="Zeng X."/>
            <person name="Yang Z."/>
            <person name="Xiao X.J."/>
            <person name="Lau C.P."/>
            <person name="Li Y."/>
            <person name="Huang Z.M."/>
            <person name="Ba J.G."/>
            <person name="Yim A.K."/>
            <person name="Ouyang C.Y."/>
            <person name="Ngai S.M."/>
            <person name="Chan T.F."/>
            <person name="Leung E.L."/>
            <person name="Liu L."/>
            <person name="Liu Z.G."/>
            <person name="Tsui S.K."/>
        </authorList>
    </citation>
    <scope>NUCLEOTIDE SEQUENCE [LARGE SCALE GENOMIC DNA]</scope>
    <source>
        <strain evidence="1">Derp</strain>
    </source>
</reference>
<accession>A0ABQ8J9E0</accession>
<keyword evidence="2" id="KW-1185">Reference proteome</keyword>
<gene>
    <name evidence="1" type="ORF">DERP_005733</name>
</gene>
<sequence>MIDEQTNKQYSTNFSSIFFHGIIPDIIQIQTPDKYILCVLLTGIDQAMRKQKKSSPEAKGLVQKEKKV</sequence>
<evidence type="ECO:0000313" key="1">
    <source>
        <dbReference type="EMBL" id="KAH9419228.1"/>
    </source>
</evidence>
<reference evidence="1 2" key="2">
    <citation type="journal article" date="2022" name="Mol. Biol. Evol.">
        <title>Comparative Genomics Reveals Insights into the Divergent Evolution of Astigmatic Mites and Household Pest Adaptations.</title>
        <authorList>
            <person name="Xiong Q."/>
            <person name="Wan A.T."/>
            <person name="Liu X."/>
            <person name="Fung C.S."/>
            <person name="Xiao X."/>
            <person name="Malainual N."/>
            <person name="Hou J."/>
            <person name="Wang L."/>
            <person name="Wang M."/>
            <person name="Yang K.Y."/>
            <person name="Cui Y."/>
            <person name="Leung E.L."/>
            <person name="Nong W."/>
            <person name="Shin S.K."/>
            <person name="Au S.W."/>
            <person name="Jeong K.Y."/>
            <person name="Chew F.T."/>
            <person name="Hui J.H."/>
            <person name="Leung T.F."/>
            <person name="Tungtrongchitr A."/>
            <person name="Zhong N."/>
            <person name="Liu Z."/>
            <person name="Tsui S.K."/>
        </authorList>
    </citation>
    <scope>NUCLEOTIDE SEQUENCE [LARGE SCALE GENOMIC DNA]</scope>
    <source>
        <strain evidence="1">Derp</strain>
    </source>
</reference>
<evidence type="ECO:0000313" key="2">
    <source>
        <dbReference type="Proteomes" id="UP000887458"/>
    </source>
</evidence>
<comment type="caution">
    <text evidence="1">The sequence shown here is derived from an EMBL/GenBank/DDBJ whole genome shotgun (WGS) entry which is preliminary data.</text>
</comment>
<dbReference type="EMBL" id="NJHN03000060">
    <property type="protein sequence ID" value="KAH9419228.1"/>
    <property type="molecule type" value="Genomic_DNA"/>
</dbReference>
<proteinExistence type="predicted"/>
<protein>
    <submittedName>
        <fullName evidence="1">Uncharacterized protein</fullName>
    </submittedName>
</protein>
<dbReference type="Proteomes" id="UP000887458">
    <property type="component" value="Unassembled WGS sequence"/>
</dbReference>